<accession>A0A1S4FSA3</accession>
<name>A0A1S4FSA3_AEDAE</name>
<dbReference type="Proteomes" id="UP000008820">
    <property type="component" value="Chromosome 2"/>
</dbReference>
<keyword evidence="3" id="KW-1133">Transmembrane helix</keyword>
<keyword evidence="3" id="KW-0472">Membrane</keyword>
<feature type="transmembrane region" description="Helical" evidence="3">
    <location>
        <begin position="69"/>
        <end position="88"/>
    </location>
</feature>
<dbReference type="VEuPathDB" id="VectorBase:AAEL011140"/>
<reference evidence="4" key="2">
    <citation type="submission" date="2020-05" db="UniProtKB">
        <authorList>
            <consortium name="EnsemblMetazoa"/>
        </authorList>
    </citation>
    <scope>IDENTIFICATION</scope>
    <source>
        <strain evidence="4">LVP_AGWG</strain>
    </source>
</reference>
<feature type="region of interest" description="Disordered" evidence="2">
    <location>
        <begin position="373"/>
        <end position="394"/>
    </location>
</feature>
<feature type="region of interest" description="Disordered" evidence="2">
    <location>
        <begin position="408"/>
        <end position="478"/>
    </location>
</feature>
<organism evidence="4 5">
    <name type="scientific">Aedes aegypti</name>
    <name type="common">Yellowfever mosquito</name>
    <name type="synonym">Culex aegypti</name>
    <dbReference type="NCBI Taxonomy" id="7159"/>
    <lineage>
        <taxon>Eukaryota</taxon>
        <taxon>Metazoa</taxon>
        <taxon>Ecdysozoa</taxon>
        <taxon>Arthropoda</taxon>
        <taxon>Hexapoda</taxon>
        <taxon>Insecta</taxon>
        <taxon>Pterygota</taxon>
        <taxon>Neoptera</taxon>
        <taxon>Endopterygota</taxon>
        <taxon>Diptera</taxon>
        <taxon>Nematocera</taxon>
        <taxon>Culicoidea</taxon>
        <taxon>Culicidae</taxon>
        <taxon>Culicinae</taxon>
        <taxon>Aedini</taxon>
        <taxon>Aedes</taxon>
        <taxon>Stegomyia</taxon>
    </lineage>
</organism>
<evidence type="ECO:0000256" key="2">
    <source>
        <dbReference type="SAM" id="MobiDB-lite"/>
    </source>
</evidence>
<feature type="compositionally biased region" description="Polar residues" evidence="2">
    <location>
        <begin position="408"/>
        <end position="417"/>
    </location>
</feature>
<proteinExistence type="predicted"/>
<keyword evidence="5" id="KW-1185">Reference proteome</keyword>
<keyword evidence="3" id="KW-0812">Transmembrane</keyword>
<feature type="compositionally biased region" description="Low complexity" evidence="2">
    <location>
        <begin position="436"/>
        <end position="465"/>
    </location>
</feature>
<evidence type="ECO:0000256" key="3">
    <source>
        <dbReference type="SAM" id="Phobius"/>
    </source>
</evidence>
<gene>
    <name evidence="4" type="primary">5574423</name>
</gene>
<reference evidence="4 5" key="1">
    <citation type="submission" date="2017-06" db="EMBL/GenBank/DDBJ databases">
        <title>Aedes aegypti genome working group (AGWG) sequencing and assembly.</title>
        <authorList>
            <consortium name="Aedes aegypti Genome Working Group (AGWG)"/>
            <person name="Matthews B.J."/>
        </authorList>
    </citation>
    <scope>NUCLEOTIDE SEQUENCE [LARGE SCALE GENOMIC DNA]</scope>
    <source>
        <strain evidence="4 5">LVP_AGWG</strain>
    </source>
</reference>
<evidence type="ECO:0000313" key="5">
    <source>
        <dbReference type="Proteomes" id="UP000008820"/>
    </source>
</evidence>
<evidence type="ECO:0000313" key="4">
    <source>
        <dbReference type="EnsemblMetazoa" id="AAEL011140-PA"/>
    </source>
</evidence>
<protein>
    <submittedName>
        <fullName evidence="4">Uncharacterized protein</fullName>
    </submittedName>
</protein>
<feature type="region of interest" description="Disordered" evidence="2">
    <location>
        <begin position="34"/>
        <end position="60"/>
    </location>
</feature>
<evidence type="ECO:0000256" key="1">
    <source>
        <dbReference type="SAM" id="Coils"/>
    </source>
</evidence>
<dbReference type="Gene3D" id="1.10.287.1490">
    <property type="match status" value="1"/>
</dbReference>
<dbReference type="EnsemblMetazoa" id="AAEL011140-RA">
    <property type="protein sequence ID" value="AAEL011140-PA"/>
    <property type="gene ID" value="AAEL011140"/>
</dbReference>
<keyword evidence="1" id="KW-0175">Coiled coil</keyword>
<sequence length="478" mass="52308">MMNGDRKNESFKLLQLSDDSKSLSDLELPEIVNQRKRKVRRKTRSRTTSARHDDDHRSAAGSHIDCKNIGLWLAILMTVMWLFIISYITSVVHSENRRLEIAIQKVSATSQNVPEALQKWHETSKNLEQNQTALNGKLREIQQVLSNFSTELKQLRDTIEKKKENSQEAQLNSLKSSVAGLGSKIEDALTRITALEEQHTKDQGEQKSLRKSVDDLQVLLNQVRNNSSPASMDNTLNNATEQTIANIREQLSAQIDNMSQNFTGELQELKQMNVWLGKDLSSHKASIDELIENSANVSSHVKSVENIWVDMKANLTGLEGSAKQMAEQIQGLQNVTNGLQGSLGTVREQCDQYGGQNNVINGEIESIKSRLEKVERREVAPTVPSTSANSTEADKDIISKKLHQLFDSSPTQSTSQAAGVEQESKQPAAAPTSGQPATAALPSSGSSSSSSSSTTSTTTVASPSSNKKAEPSLSGGGM</sequence>
<dbReference type="AlphaFoldDB" id="A0A1S4FSA3"/>
<feature type="compositionally biased region" description="Basic residues" evidence="2">
    <location>
        <begin position="34"/>
        <end position="45"/>
    </location>
</feature>
<feature type="coiled-coil region" evidence="1">
    <location>
        <begin position="124"/>
        <end position="226"/>
    </location>
</feature>
<dbReference type="OrthoDB" id="10009315at2759"/>